<feature type="signal peptide" evidence="1">
    <location>
        <begin position="1"/>
        <end position="16"/>
    </location>
</feature>
<feature type="chain" id="PRO_5021335207" evidence="1">
    <location>
        <begin position="17"/>
        <end position="334"/>
    </location>
</feature>
<name>A0A507F230_9FUNG</name>
<organism evidence="2 3">
    <name type="scientific">Chytriomyces confervae</name>
    <dbReference type="NCBI Taxonomy" id="246404"/>
    <lineage>
        <taxon>Eukaryota</taxon>
        <taxon>Fungi</taxon>
        <taxon>Fungi incertae sedis</taxon>
        <taxon>Chytridiomycota</taxon>
        <taxon>Chytridiomycota incertae sedis</taxon>
        <taxon>Chytridiomycetes</taxon>
        <taxon>Chytridiales</taxon>
        <taxon>Chytriomycetaceae</taxon>
        <taxon>Chytriomyces</taxon>
    </lineage>
</organism>
<evidence type="ECO:0000313" key="2">
    <source>
        <dbReference type="EMBL" id="TPX70313.1"/>
    </source>
</evidence>
<keyword evidence="1" id="KW-0732">Signal</keyword>
<sequence>MYLAFLVAVSSVSVSAQFLEGGPTQPGLPTGCVGSFPNLTQCTIANYYLGDTVDRCAPPAPYPVAGQQVYIKDSTNFCLNLPNPDSIFLINNFYSWKKLPTIVQAEGFVQSYCMGSYLPPGSKPLPQYGIRSAHVLKNFTVPGQNYYQIHGYMDCDLLGINCTSTAPGRYDDAGQYDDGPFINCGKEPYSGVDASASANPGMQHYVEMAGNGLFCMRVCEKGNLGPGLPCDLTQDTAGCEKFMKVQFLGEYATGFSYMDLANGVKTTASVFIPPKTSATSSGASAGATGGAAGPSGGAGDAAVSPTAVASKKSASLQIFNAAVVVLAVAPFFFM</sequence>
<dbReference type="EMBL" id="QEAP01000287">
    <property type="protein sequence ID" value="TPX70313.1"/>
    <property type="molecule type" value="Genomic_DNA"/>
</dbReference>
<reference evidence="2 3" key="1">
    <citation type="journal article" date="2019" name="Sci. Rep.">
        <title>Comparative genomics of chytrid fungi reveal insights into the obligate biotrophic and pathogenic lifestyle of Synchytrium endobioticum.</title>
        <authorList>
            <person name="van de Vossenberg B.T.L.H."/>
            <person name="Warris S."/>
            <person name="Nguyen H.D.T."/>
            <person name="van Gent-Pelzer M.P.E."/>
            <person name="Joly D.L."/>
            <person name="van de Geest H.C."/>
            <person name="Bonants P.J.M."/>
            <person name="Smith D.S."/>
            <person name="Levesque C.A."/>
            <person name="van der Lee T.A.J."/>
        </authorList>
    </citation>
    <scope>NUCLEOTIDE SEQUENCE [LARGE SCALE GENOMIC DNA]</scope>
    <source>
        <strain evidence="2 3">CBS 675.73</strain>
    </source>
</reference>
<keyword evidence="3" id="KW-1185">Reference proteome</keyword>
<evidence type="ECO:0000256" key="1">
    <source>
        <dbReference type="SAM" id="SignalP"/>
    </source>
</evidence>
<dbReference type="AlphaFoldDB" id="A0A507F230"/>
<accession>A0A507F230</accession>
<dbReference type="OrthoDB" id="2122616at2759"/>
<evidence type="ECO:0000313" key="3">
    <source>
        <dbReference type="Proteomes" id="UP000320333"/>
    </source>
</evidence>
<gene>
    <name evidence="2" type="ORF">CcCBS67573_g06559</name>
</gene>
<dbReference type="Proteomes" id="UP000320333">
    <property type="component" value="Unassembled WGS sequence"/>
</dbReference>
<proteinExistence type="predicted"/>
<comment type="caution">
    <text evidence="2">The sequence shown here is derived from an EMBL/GenBank/DDBJ whole genome shotgun (WGS) entry which is preliminary data.</text>
</comment>
<protein>
    <submittedName>
        <fullName evidence="2">Uncharacterized protein</fullName>
    </submittedName>
</protein>